<dbReference type="Pfam" id="PF20684">
    <property type="entry name" value="Fung_rhodopsin"/>
    <property type="match status" value="1"/>
</dbReference>
<gene>
    <name evidence="8" type="ORF">BO80DRAFT_497545</name>
</gene>
<dbReference type="GeneID" id="37228946"/>
<feature type="transmembrane region" description="Helical" evidence="6">
    <location>
        <begin position="251"/>
        <end position="278"/>
    </location>
</feature>
<feature type="transmembrane region" description="Helical" evidence="6">
    <location>
        <begin position="187"/>
        <end position="208"/>
    </location>
</feature>
<dbReference type="STRING" id="1448316.A0A395GNZ7"/>
<dbReference type="EMBL" id="KZ824486">
    <property type="protein sequence ID" value="RAK95743.1"/>
    <property type="molecule type" value="Genomic_DNA"/>
</dbReference>
<keyword evidence="2 6" id="KW-0812">Transmembrane</keyword>
<dbReference type="InterPro" id="IPR052337">
    <property type="entry name" value="SAT4-like"/>
</dbReference>
<reference evidence="8 9" key="1">
    <citation type="submission" date="2018-02" db="EMBL/GenBank/DDBJ databases">
        <title>The genomes of Aspergillus section Nigri reveals drivers in fungal speciation.</title>
        <authorList>
            <consortium name="DOE Joint Genome Institute"/>
            <person name="Vesth T.C."/>
            <person name="Nybo J."/>
            <person name="Theobald S."/>
            <person name="Brandl J."/>
            <person name="Frisvad J.C."/>
            <person name="Nielsen K.F."/>
            <person name="Lyhne E.K."/>
            <person name="Kogle M.E."/>
            <person name="Kuo A."/>
            <person name="Riley R."/>
            <person name="Clum A."/>
            <person name="Nolan M."/>
            <person name="Lipzen A."/>
            <person name="Salamov A."/>
            <person name="Henrissat B."/>
            <person name="Wiebenga A."/>
            <person name="De vries R.P."/>
            <person name="Grigoriev I.V."/>
            <person name="Mortensen U.H."/>
            <person name="Andersen M.R."/>
            <person name="Baker S.E."/>
        </authorList>
    </citation>
    <scope>NUCLEOTIDE SEQUENCE [LARGE SCALE GENOMIC DNA]</scope>
    <source>
        <strain evidence="8 9">CBS 121593</strain>
    </source>
</reference>
<dbReference type="InterPro" id="IPR049326">
    <property type="entry name" value="Rhodopsin_dom_fungi"/>
</dbReference>
<dbReference type="RefSeq" id="XP_025570071.1">
    <property type="nucleotide sequence ID" value="XM_025724081.1"/>
</dbReference>
<dbReference type="GO" id="GO:0016020">
    <property type="term" value="C:membrane"/>
    <property type="evidence" value="ECO:0007669"/>
    <property type="project" value="UniProtKB-SubCell"/>
</dbReference>
<feature type="transmembrane region" description="Helical" evidence="6">
    <location>
        <begin position="215"/>
        <end position="239"/>
    </location>
</feature>
<protein>
    <recommendedName>
        <fullName evidence="7">Rhodopsin domain-containing protein</fullName>
    </recommendedName>
</protein>
<name>A0A395GNZ7_9EURO</name>
<dbReference type="AlphaFoldDB" id="A0A395GNZ7"/>
<comment type="subcellular location">
    <subcellularLocation>
        <location evidence="1">Membrane</location>
        <topology evidence="1">Multi-pass membrane protein</topology>
    </subcellularLocation>
</comment>
<evidence type="ECO:0000256" key="1">
    <source>
        <dbReference type="ARBA" id="ARBA00004141"/>
    </source>
</evidence>
<dbReference type="Proteomes" id="UP000249402">
    <property type="component" value="Unassembled WGS sequence"/>
</dbReference>
<dbReference type="VEuPathDB" id="FungiDB:BO80DRAFT_497545"/>
<dbReference type="PANTHER" id="PTHR33048">
    <property type="entry name" value="PTH11-LIKE INTEGRAL MEMBRANE PROTEIN (AFU_ORTHOLOGUE AFUA_5G11245)"/>
    <property type="match status" value="1"/>
</dbReference>
<accession>A0A395GNZ7</accession>
<dbReference type="PANTHER" id="PTHR33048:SF134">
    <property type="entry name" value="INTEGRAL MEMBRANE PROTEIN"/>
    <property type="match status" value="1"/>
</dbReference>
<evidence type="ECO:0000256" key="6">
    <source>
        <dbReference type="SAM" id="Phobius"/>
    </source>
</evidence>
<keyword evidence="9" id="KW-1185">Reference proteome</keyword>
<dbReference type="OrthoDB" id="5393606at2759"/>
<feature type="domain" description="Rhodopsin" evidence="7">
    <location>
        <begin position="33"/>
        <end position="273"/>
    </location>
</feature>
<keyword evidence="3 6" id="KW-1133">Transmembrane helix</keyword>
<keyword evidence="4 6" id="KW-0472">Membrane</keyword>
<proteinExistence type="inferred from homology"/>
<evidence type="ECO:0000256" key="5">
    <source>
        <dbReference type="ARBA" id="ARBA00038359"/>
    </source>
</evidence>
<evidence type="ECO:0000256" key="3">
    <source>
        <dbReference type="ARBA" id="ARBA00022989"/>
    </source>
</evidence>
<evidence type="ECO:0000313" key="8">
    <source>
        <dbReference type="EMBL" id="RAK95743.1"/>
    </source>
</evidence>
<feature type="transmembrane region" description="Helical" evidence="6">
    <location>
        <begin position="15"/>
        <end position="37"/>
    </location>
</feature>
<organism evidence="8 9">
    <name type="scientific">Aspergillus ibericus CBS 121593</name>
    <dbReference type="NCBI Taxonomy" id="1448316"/>
    <lineage>
        <taxon>Eukaryota</taxon>
        <taxon>Fungi</taxon>
        <taxon>Dikarya</taxon>
        <taxon>Ascomycota</taxon>
        <taxon>Pezizomycotina</taxon>
        <taxon>Eurotiomycetes</taxon>
        <taxon>Eurotiomycetidae</taxon>
        <taxon>Eurotiales</taxon>
        <taxon>Aspergillaceae</taxon>
        <taxon>Aspergillus</taxon>
        <taxon>Aspergillus subgen. Circumdati</taxon>
    </lineage>
</organism>
<evidence type="ECO:0000256" key="4">
    <source>
        <dbReference type="ARBA" id="ARBA00023136"/>
    </source>
</evidence>
<evidence type="ECO:0000313" key="9">
    <source>
        <dbReference type="Proteomes" id="UP000249402"/>
    </source>
</evidence>
<feature type="transmembrane region" description="Helical" evidence="6">
    <location>
        <begin position="129"/>
        <end position="150"/>
    </location>
</feature>
<feature type="transmembrane region" description="Helical" evidence="6">
    <location>
        <begin position="96"/>
        <end position="117"/>
    </location>
</feature>
<evidence type="ECO:0000259" key="7">
    <source>
        <dbReference type="Pfam" id="PF20684"/>
    </source>
</evidence>
<sequence>MAHHWPLPSPPSHTTLLIVTSIFCLTSLTSVTLRFYARKLARLDLCADDWFALAALILTLTYNATLLSGTSHDIIANYTPTHLTSTTTPEAKKYQLALQLLEILSLGLIKLCFFTLWKRVFITHPIRHLCSILIITILLWMIAFLLATIFQCGTHVSRIWMDADPTTTASCTNGGTTQLTIYALTDLITNILITLIPVPIIWSLRMYVVKKVGMVVLYGVGIYLTAISIARTYMTLIIIHTTTNRPFMENFGVLVLWAAIEINVGVVVCCVTVVLRGVREVRAEKRKKEFHVLSGVGPKKYVVRGVGGRDKDGDGDGDD</sequence>
<comment type="similarity">
    <text evidence="5">Belongs to the SAT4 family.</text>
</comment>
<feature type="transmembrane region" description="Helical" evidence="6">
    <location>
        <begin position="49"/>
        <end position="68"/>
    </location>
</feature>
<evidence type="ECO:0000256" key="2">
    <source>
        <dbReference type="ARBA" id="ARBA00022692"/>
    </source>
</evidence>